<keyword evidence="5" id="KW-0479">Metal-binding</keyword>
<keyword evidence="13" id="KW-1185">Reference proteome</keyword>
<organism evidence="12 13">
    <name type="scientific">Batillaria attramentaria</name>
    <dbReference type="NCBI Taxonomy" id="370345"/>
    <lineage>
        <taxon>Eukaryota</taxon>
        <taxon>Metazoa</taxon>
        <taxon>Spiralia</taxon>
        <taxon>Lophotrochozoa</taxon>
        <taxon>Mollusca</taxon>
        <taxon>Gastropoda</taxon>
        <taxon>Caenogastropoda</taxon>
        <taxon>Sorbeoconcha</taxon>
        <taxon>Cerithioidea</taxon>
        <taxon>Batillariidae</taxon>
        <taxon>Batillaria</taxon>
    </lineage>
</organism>
<evidence type="ECO:0000256" key="1">
    <source>
        <dbReference type="ARBA" id="ARBA00006100"/>
    </source>
</evidence>
<dbReference type="SFLD" id="SFLDS00029">
    <property type="entry name" value="Radical_SAM"/>
    <property type="match status" value="1"/>
</dbReference>
<gene>
    <name evidence="12" type="ORF">BaRGS_00006411</name>
</gene>
<evidence type="ECO:0000256" key="4">
    <source>
        <dbReference type="ARBA" id="ARBA00022691"/>
    </source>
</evidence>
<evidence type="ECO:0000256" key="2">
    <source>
        <dbReference type="ARBA" id="ARBA00014678"/>
    </source>
</evidence>
<evidence type="ECO:0000259" key="11">
    <source>
        <dbReference type="PROSITE" id="PS51918"/>
    </source>
</evidence>
<proteinExistence type="inferred from homology"/>
<dbReference type="InterPro" id="IPR004559">
    <property type="entry name" value="HemW-like"/>
</dbReference>
<evidence type="ECO:0000256" key="6">
    <source>
        <dbReference type="ARBA" id="ARBA00023004"/>
    </source>
</evidence>
<comment type="caution">
    <text evidence="12">The sequence shown here is derived from an EMBL/GenBank/DDBJ whole genome shotgun (WGS) entry which is preliminary data.</text>
</comment>
<dbReference type="SUPFAM" id="SSF102114">
    <property type="entry name" value="Radical SAM enzymes"/>
    <property type="match status" value="1"/>
</dbReference>
<dbReference type="SFLD" id="SFLDG01065">
    <property type="entry name" value="anaerobic_coproporphyrinogen-I"/>
    <property type="match status" value="1"/>
</dbReference>
<keyword evidence="8" id="KW-0143">Chaperone</keyword>
<dbReference type="PANTHER" id="PTHR13932">
    <property type="entry name" value="COPROPORPHYRINIGEN III OXIDASE"/>
    <property type="match status" value="1"/>
</dbReference>
<keyword evidence="7" id="KW-0411">Iron-sulfur</keyword>
<evidence type="ECO:0000256" key="3">
    <source>
        <dbReference type="ARBA" id="ARBA00022617"/>
    </source>
</evidence>
<keyword evidence="3" id="KW-0349">Heme</keyword>
<dbReference type="InterPro" id="IPR013785">
    <property type="entry name" value="Aldolase_TIM"/>
</dbReference>
<feature type="domain" description="Radical SAM core" evidence="11">
    <location>
        <begin position="43"/>
        <end position="277"/>
    </location>
</feature>
<dbReference type="Gene3D" id="3.20.20.70">
    <property type="entry name" value="Aldolase class I"/>
    <property type="match status" value="1"/>
</dbReference>
<dbReference type="InterPro" id="IPR034505">
    <property type="entry name" value="Coproporphyrinogen-III_oxidase"/>
</dbReference>
<dbReference type="SFLD" id="SFLDF00288">
    <property type="entry name" value="HemN-like__clustered_with_nucl"/>
    <property type="match status" value="1"/>
</dbReference>
<evidence type="ECO:0000256" key="7">
    <source>
        <dbReference type="ARBA" id="ARBA00023014"/>
    </source>
</evidence>
<comment type="similarity">
    <text evidence="1">Belongs to the anaerobic coproporphyrinogen-III oxidase family. HemW subfamily.</text>
</comment>
<evidence type="ECO:0000256" key="5">
    <source>
        <dbReference type="ARBA" id="ARBA00022723"/>
    </source>
</evidence>
<evidence type="ECO:0000313" key="12">
    <source>
        <dbReference type="EMBL" id="KAK7502458.1"/>
    </source>
</evidence>
<keyword evidence="4" id="KW-0949">S-adenosyl-L-methionine</keyword>
<protein>
    <recommendedName>
        <fullName evidence="2">Radical S-adenosyl methionine domain-containing protein 1, mitochondrial</fullName>
    </recommendedName>
    <alternativeName>
        <fullName evidence="9">Putative heme chaperone</fullName>
    </alternativeName>
</protein>
<dbReference type="NCBIfam" id="TIGR00539">
    <property type="entry name" value="hemN_rel"/>
    <property type="match status" value="1"/>
</dbReference>
<dbReference type="Proteomes" id="UP001519460">
    <property type="component" value="Unassembled WGS sequence"/>
</dbReference>
<sequence>MKCVQSCLLTQQCLNKAVLTLVRNMTCRAETPFPVVQSPSPAVSDREKATLYVHWPYCKRRCTYCNFNKYISKNVDHHRMRNCLQCETQTLLRNSCVKEIKSVFFGGGTPSLAEPNTMECVLETAAGEVDTVSDGAEISMEVNPTNFEAHRLREFKLAGINRVSIGVQTLNDTALQILGRDHSSKDSLRCLELASSIFQKRTSVDLIFGYPGHSLKQWIQELQQMLQLCDSHISLYQLTLERGTQLFKDVTCGRLVLPSTDEVTDMYLAAVELLGLNGFEQYEVSNFAKGANYCHHNISYWSGQQYIGIGPGSHGRVWRQEAGQYQREARIQTLEPENWMREVERDGHATRKSTPQSSKEILEELLSVGLRTKWGISSRAWSELLPDVSLDHLSSLPRSARWLEEGYLMRTSQCLKATPSGLIILDSILPDLLLDLDTLTSRCETPVSTHT</sequence>
<dbReference type="InterPro" id="IPR007197">
    <property type="entry name" value="rSAM"/>
</dbReference>
<evidence type="ECO:0000313" key="13">
    <source>
        <dbReference type="Proteomes" id="UP001519460"/>
    </source>
</evidence>
<reference evidence="12 13" key="1">
    <citation type="journal article" date="2023" name="Sci. Data">
        <title>Genome assembly of the Korean intertidal mud-creeper Batillaria attramentaria.</title>
        <authorList>
            <person name="Patra A.K."/>
            <person name="Ho P.T."/>
            <person name="Jun S."/>
            <person name="Lee S.J."/>
            <person name="Kim Y."/>
            <person name="Won Y.J."/>
        </authorList>
    </citation>
    <scope>NUCLEOTIDE SEQUENCE [LARGE SCALE GENOMIC DNA]</scope>
    <source>
        <strain evidence="12">Wonlab-2016</strain>
    </source>
</reference>
<dbReference type="Pfam" id="PF04055">
    <property type="entry name" value="Radical_SAM"/>
    <property type="match status" value="1"/>
</dbReference>
<dbReference type="InterPro" id="IPR006638">
    <property type="entry name" value="Elp3/MiaA/NifB-like_rSAM"/>
</dbReference>
<dbReference type="CDD" id="cd01335">
    <property type="entry name" value="Radical_SAM"/>
    <property type="match status" value="1"/>
</dbReference>
<dbReference type="PROSITE" id="PS51918">
    <property type="entry name" value="RADICAL_SAM"/>
    <property type="match status" value="1"/>
</dbReference>
<dbReference type="SFLD" id="SFLDF00562">
    <property type="entry name" value="HemN-like__clustered_with_heat"/>
    <property type="match status" value="1"/>
</dbReference>
<evidence type="ECO:0000256" key="9">
    <source>
        <dbReference type="ARBA" id="ARBA00033094"/>
    </source>
</evidence>
<evidence type="ECO:0000256" key="8">
    <source>
        <dbReference type="ARBA" id="ARBA00023186"/>
    </source>
</evidence>
<name>A0ABD0LTL7_9CAEN</name>
<comment type="function">
    <text evidence="10">May be a heme chaperone, appears to bind heme. Homologous bacterial proteins do not have oxygen-independent coproporphyrinogen-III oxidase activity. Binds 1 [4Fe-4S] cluster. The cluster is coordinated with 3 cysteines and an exchangeable S-adenosyl-L-methionine.</text>
</comment>
<dbReference type="GO" id="GO:0046872">
    <property type="term" value="F:metal ion binding"/>
    <property type="evidence" value="ECO:0007669"/>
    <property type="project" value="UniProtKB-KW"/>
</dbReference>
<accession>A0ABD0LTL7</accession>
<dbReference type="AlphaFoldDB" id="A0ABD0LTL7"/>
<dbReference type="GO" id="GO:0051536">
    <property type="term" value="F:iron-sulfur cluster binding"/>
    <property type="evidence" value="ECO:0007669"/>
    <property type="project" value="UniProtKB-KW"/>
</dbReference>
<dbReference type="PANTHER" id="PTHR13932:SF5">
    <property type="entry name" value="RADICAL S-ADENOSYL METHIONINE DOMAIN-CONTAINING PROTEIN 1, MITOCHONDRIAL"/>
    <property type="match status" value="1"/>
</dbReference>
<dbReference type="InterPro" id="IPR058240">
    <property type="entry name" value="rSAM_sf"/>
</dbReference>
<evidence type="ECO:0000256" key="10">
    <source>
        <dbReference type="ARBA" id="ARBA00045130"/>
    </source>
</evidence>
<dbReference type="SMART" id="SM00729">
    <property type="entry name" value="Elp3"/>
    <property type="match status" value="1"/>
</dbReference>
<keyword evidence="6" id="KW-0408">Iron</keyword>
<dbReference type="EMBL" id="JACVVK020000026">
    <property type="protein sequence ID" value="KAK7502458.1"/>
    <property type="molecule type" value="Genomic_DNA"/>
</dbReference>